<comment type="caution">
    <text evidence="1">The sequence shown here is derived from an EMBL/GenBank/DDBJ whole genome shotgun (WGS) entry which is preliminary data.</text>
</comment>
<protein>
    <submittedName>
        <fullName evidence="1">Uncharacterized protein</fullName>
    </submittedName>
</protein>
<keyword evidence="2" id="KW-1185">Reference proteome</keyword>
<dbReference type="Proteomes" id="UP000324222">
    <property type="component" value="Unassembled WGS sequence"/>
</dbReference>
<evidence type="ECO:0000313" key="1">
    <source>
        <dbReference type="EMBL" id="MPC41350.1"/>
    </source>
</evidence>
<proteinExistence type="predicted"/>
<reference evidence="1 2" key="1">
    <citation type="submission" date="2019-05" db="EMBL/GenBank/DDBJ databases">
        <title>Another draft genome of Portunus trituberculatus and its Hox gene families provides insights of decapod evolution.</title>
        <authorList>
            <person name="Jeong J.-H."/>
            <person name="Song I."/>
            <person name="Kim S."/>
            <person name="Choi T."/>
            <person name="Kim D."/>
            <person name="Ryu S."/>
            <person name="Kim W."/>
        </authorList>
    </citation>
    <scope>NUCLEOTIDE SEQUENCE [LARGE SCALE GENOMIC DNA]</scope>
    <source>
        <tissue evidence="1">Muscle</tissue>
    </source>
</reference>
<accession>A0A5B7F1V6</accession>
<sequence>MYFNSFKLWRTIVTKRQLSDFRRENNADVRNKNVGGRKMNVAPHPPPCWSITDPHLAHSISAAAHIWDAKSYKSSHPSPSPTSICYLPRLQAWRRQWKDYATFTDLGNLDLPKQHIQLRMCLTLEVLHILQYRLRVS</sequence>
<gene>
    <name evidence="1" type="ORF">E2C01_034938</name>
</gene>
<evidence type="ECO:0000313" key="2">
    <source>
        <dbReference type="Proteomes" id="UP000324222"/>
    </source>
</evidence>
<organism evidence="1 2">
    <name type="scientific">Portunus trituberculatus</name>
    <name type="common">Swimming crab</name>
    <name type="synonym">Neptunus trituberculatus</name>
    <dbReference type="NCBI Taxonomy" id="210409"/>
    <lineage>
        <taxon>Eukaryota</taxon>
        <taxon>Metazoa</taxon>
        <taxon>Ecdysozoa</taxon>
        <taxon>Arthropoda</taxon>
        <taxon>Crustacea</taxon>
        <taxon>Multicrustacea</taxon>
        <taxon>Malacostraca</taxon>
        <taxon>Eumalacostraca</taxon>
        <taxon>Eucarida</taxon>
        <taxon>Decapoda</taxon>
        <taxon>Pleocyemata</taxon>
        <taxon>Brachyura</taxon>
        <taxon>Eubrachyura</taxon>
        <taxon>Portunoidea</taxon>
        <taxon>Portunidae</taxon>
        <taxon>Portuninae</taxon>
        <taxon>Portunus</taxon>
    </lineage>
</organism>
<dbReference type="AlphaFoldDB" id="A0A5B7F1V6"/>
<dbReference type="EMBL" id="VSRR010005018">
    <property type="protein sequence ID" value="MPC41350.1"/>
    <property type="molecule type" value="Genomic_DNA"/>
</dbReference>
<name>A0A5B7F1V6_PORTR</name>